<proteinExistence type="predicted"/>
<evidence type="ECO:0000256" key="2">
    <source>
        <dbReference type="SAM" id="SignalP"/>
    </source>
</evidence>
<feature type="signal peptide" evidence="2">
    <location>
        <begin position="1"/>
        <end position="29"/>
    </location>
</feature>
<feature type="region of interest" description="Disordered" evidence="1">
    <location>
        <begin position="271"/>
        <end position="296"/>
    </location>
</feature>
<dbReference type="RefSeq" id="WP_353865539.1">
    <property type="nucleotide sequence ID" value="NZ_CP088295.1"/>
</dbReference>
<accession>A0ABY5PK82</accession>
<evidence type="ECO:0000313" key="4">
    <source>
        <dbReference type="Proteomes" id="UP001058860"/>
    </source>
</evidence>
<dbReference type="EMBL" id="CP088295">
    <property type="protein sequence ID" value="UUY05071.1"/>
    <property type="molecule type" value="Genomic_DNA"/>
</dbReference>
<protein>
    <submittedName>
        <fullName evidence="3">Uncharacterized protein</fullName>
    </submittedName>
</protein>
<evidence type="ECO:0000256" key="1">
    <source>
        <dbReference type="SAM" id="MobiDB-lite"/>
    </source>
</evidence>
<dbReference type="Proteomes" id="UP001058860">
    <property type="component" value="Chromosome"/>
</dbReference>
<reference evidence="4" key="1">
    <citation type="submission" date="2021-11" db="EMBL/GenBank/DDBJ databases">
        <title>Cultivation dependent microbiological survey of springs from the worlds oldest radium mine currently devoted to the extraction of radon-saturated water.</title>
        <authorList>
            <person name="Kapinusova G."/>
            <person name="Smrhova T."/>
            <person name="Strejcek M."/>
            <person name="Suman J."/>
            <person name="Jani K."/>
            <person name="Pajer P."/>
            <person name="Uhlik O."/>
        </authorList>
    </citation>
    <scope>NUCLEOTIDE SEQUENCE [LARGE SCALE GENOMIC DNA]</scope>
    <source>
        <strain evidence="4">J379</strain>
    </source>
</reference>
<gene>
    <name evidence="3" type="ORF">LRS13_05960</name>
</gene>
<sequence>MDMLPHAFSRAAAALTAACALLAAGPAVSGAVEITSAGPLTAVIAGEQLGCQVAHRNDSALELYPSSARPGDCGTFVVVGADLYAPVVSGAASAIGARTAWTPVSQTPVTGSGSSGSPFRVTTVAAAGATGLRASQVDSYIIGQESYRTDVTLQNTSGAALSGVIYRAGDCYLQSSDTGFGFANGTGAVGCSLTANNSPADRIEEWFPITGGNQYMQAAFSQVWAHIGTHTPFPNTTRAAERLDNGAGISWTYTLAPGASATFSHYTTFSPTGVSGPPPTNPASTTPTGAFGPNGVVETPSNRRCISRRYFRIRVPKRYWPNTVGVTVRMPKTTRVLRRPPWGTIVDLRGLPKGSFKVRITALLITGRTITGTRTYRTCRGKLTGGRPKL</sequence>
<name>A0ABY5PK82_9ACTN</name>
<evidence type="ECO:0000313" key="3">
    <source>
        <dbReference type="EMBL" id="UUY05071.1"/>
    </source>
</evidence>
<keyword evidence="2" id="KW-0732">Signal</keyword>
<feature type="chain" id="PRO_5046997751" evidence="2">
    <location>
        <begin position="30"/>
        <end position="390"/>
    </location>
</feature>
<organism evidence="3 4">
    <name type="scientific">Svornostia abyssi</name>
    <dbReference type="NCBI Taxonomy" id="2898438"/>
    <lineage>
        <taxon>Bacteria</taxon>
        <taxon>Bacillati</taxon>
        <taxon>Actinomycetota</taxon>
        <taxon>Thermoleophilia</taxon>
        <taxon>Solirubrobacterales</taxon>
        <taxon>Baekduiaceae</taxon>
        <taxon>Svornostia</taxon>
    </lineage>
</organism>
<keyword evidence="4" id="KW-1185">Reference proteome</keyword>